<evidence type="ECO:0000259" key="7">
    <source>
        <dbReference type="Pfam" id="PF17802"/>
    </source>
</evidence>
<accession>A0A2T5IAW0</accession>
<dbReference type="Proteomes" id="UP000244161">
    <property type="component" value="Unassembled WGS sequence"/>
</dbReference>
<evidence type="ECO:0000313" key="9">
    <source>
        <dbReference type="Proteomes" id="UP000244161"/>
    </source>
</evidence>
<name>A0A2T5IAW0_9LACT</name>
<dbReference type="Pfam" id="PF17802">
    <property type="entry name" value="SpaA"/>
    <property type="match status" value="2"/>
</dbReference>
<evidence type="ECO:0000256" key="1">
    <source>
        <dbReference type="ARBA" id="ARBA00007257"/>
    </source>
</evidence>
<dbReference type="SUPFAM" id="SSF117074">
    <property type="entry name" value="Hypothetical protein PA1324"/>
    <property type="match status" value="1"/>
</dbReference>
<keyword evidence="4" id="KW-0472">Membrane</keyword>
<comment type="similarity">
    <text evidence="1">Belongs to the serine-aspartate repeat-containing protein (SDr) family.</text>
</comment>
<evidence type="ECO:0000256" key="3">
    <source>
        <dbReference type="ARBA" id="ARBA00022729"/>
    </source>
</evidence>
<keyword evidence="2" id="KW-0964">Secreted</keyword>
<organism evidence="8 9">
    <name type="scientific">Trichococcus patagoniensis</name>
    <dbReference type="NCBI Taxonomy" id="382641"/>
    <lineage>
        <taxon>Bacteria</taxon>
        <taxon>Bacillati</taxon>
        <taxon>Bacillota</taxon>
        <taxon>Bacilli</taxon>
        <taxon>Lactobacillales</taxon>
        <taxon>Carnobacteriaceae</taxon>
        <taxon>Trichococcus</taxon>
    </lineage>
</organism>
<dbReference type="InterPro" id="IPR013783">
    <property type="entry name" value="Ig-like_fold"/>
</dbReference>
<keyword evidence="4" id="KW-0812">Transmembrane</keyword>
<feature type="chain" id="PRO_5015600561" evidence="5">
    <location>
        <begin position="30"/>
        <end position="557"/>
    </location>
</feature>
<dbReference type="Pfam" id="PF16555">
    <property type="entry name" value="GramPos_pilinD1"/>
    <property type="match status" value="1"/>
</dbReference>
<keyword evidence="9" id="KW-1185">Reference proteome</keyword>
<evidence type="ECO:0000256" key="5">
    <source>
        <dbReference type="SAM" id="SignalP"/>
    </source>
</evidence>
<comment type="caution">
    <text evidence="8">The sequence shown here is derived from an EMBL/GenBank/DDBJ whole genome shotgun (WGS) entry which is preliminary data.</text>
</comment>
<dbReference type="InterPro" id="IPR048052">
    <property type="entry name" value="FM1-like"/>
</dbReference>
<dbReference type="RefSeq" id="WP_108033695.1">
    <property type="nucleotide sequence ID" value="NZ_QAOM01000025.1"/>
</dbReference>
<evidence type="ECO:0000256" key="2">
    <source>
        <dbReference type="ARBA" id="ARBA00022525"/>
    </source>
</evidence>
<evidence type="ECO:0000256" key="4">
    <source>
        <dbReference type="SAM" id="Phobius"/>
    </source>
</evidence>
<dbReference type="AlphaFoldDB" id="A0A2T5IAW0"/>
<dbReference type="InterPro" id="IPR041033">
    <property type="entry name" value="SpaA_PFL_dom_1"/>
</dbReference>
<protein>
    <submittedName>
        <fullName evidence="8">LPXTG-motif cell wall-anchored protein/fimbrial isopeptide formation D2 family protein</fullName>
    </submittedName>
</protein>
<feature type="domain" description="SpaA-like prealbumin fold" evidence="7">
    <location>
        <begin position="423"/>
        <end position="504"/>
    </location>
</feature>
<evidence type="ECO:0000259" key="6">
    <source>
        <dbReference type="Pfam" id="PF16555"/>
    </source>
</evidence>
<proteinExistence type="inferred from homology"/>
<dbReference type="EMBL" id="QAOM01000025">
    <property type="protein sequence ID" value="PTQ80957.1"/>
    <property type="molecule type" value="Genomic_DNA"/>
</dbReference>
<keyword evidence="3 5" id="KW-0732">Signal</keyword>
<evidence type="ECO:0000313" key="8">
    <source>
        <dbReference type="EMBL" id="PTQ80957.1"/>
    </source>
</evidence>
<feature type="transmembrane region" description="Helical" evidence="4">
    <location>
        <begin position="528"/>
        <end position="550"/>
    </location>
</feature>
<dbReference type="PANTHER" id="PTHR36108">
    <property type="entry name" value="COLOSSIN-B-RELATED"/>
    <property type="match status" value="1"/>
</dbReference>
<reference evidence="8 9" key="1">
    <citation type="submission" date="2018-04" db="EMBL/GenBank/DDBJ databases">
        <title>Genomic Encyclopedia of Archaeal and Bacterial Type Strains, Phase II (KMG-II): from individual species to whole genera.</title>
        <authorList>
            <person name="Goeker M."/>
        </authorList>
    </citation>
    <scope>NUCLEOTIDE SEQUENCE [LARGE SCALE GENOMIC DNA]</scope>
    <source>
        <strain evidence="8 9">DSM 18806</strain>
    </source>
</reference>
<dbReference type="NCBIfam" id="TIGR04226">
    <property type="entry name" value="RrgB_K2N_iso_D2"/>
    <property type="match status" value="1"/>
</dbReference>
<dbReference type="OrthoDB" id="2178703at2"/>
<sequence length="557" mass="59615">MSKKIKFLLTALLSVMVLFGVVLPSAAYAATERPTTGTLSIHKLQYHTETAPVIDNDGLALPALPAGTSALPGVTFKVYKVADDATATTIPVSVTPVSLVTNAAGLAEFTGLAAGRYLVVEDITAAGTPSGIESFTPNFLVDVPMMNPDNVTWNENVHVYPKNQLVLGKAELTKSFEGDTVTPYPVATFALYKGDAADGTADDTLIGSYPTNATTGKINVENLTVGHYYFIETIAPTGYGLNKTPVEFDITITDHDKTIGVTDDNFFYPTVDKFITTIGNKTETANINELKTWIIQTTIPGDIKDYESYIITDILDPALDYENSFSIKAGNHVLVPSVDYIFPEPLVGMAGALLSININPASLKDYAGQKVTVEFKTSINENAVMDDEIENNATIRTTLDGTPYEEDVPDLPEVHTGGKKFVKVGKTTDSAALSGAEFKIFKAGTTQYLQTDWTWGSKATARIFTSGSLGKFEVTGLAYGNYTLEETKAPTGYNLRADVDFTVALGSYADASTATITNAPTLTLPSTGGMGTIVFTVIGSVLMMGAVKLYKKESVEE</sequence>
<keyword evidence="4" id="KW-1133">Transmembrane helix</keyword>
<dbReference type="InterPro" id="IPR026466">
    <property type="entry name" value="Fim_isopep_form_D2_dom"/>
</dbReference>
<dbReference type="Gene3D" id="2.60.40.740">
    <property type="match status" value="1"/>
</dbReference>
<feature type="domain" description="SpaA-like prealbumin fold" evidence="7">
    <location>
        <begin position="179"/>
        <end position="263"/>
    </location>
</feature>
<gene>
    <name evidence="8" type="ORF">C8U37_12526</name>
</gene>
<feature type="domain" description="Gram-positive pilin subunit D1 N-terminal" evidence="6">
    <location>
        <begin position="100"/>
        <end position="164"/>
    </location>
</feature>
<dbReference type="Gene3D" id="2.60.40.10">
    <property type="entry name" value="Immunoglobulins"/>
    <property type="match status" value="3"/>
</dbReference>
<dbReference type="PANTHER" id="PTHR36108:SF13">
    <property type="entry name" value="COLOSSIN-B-RELATED"/>
    <property type="match status" value="1"/>
</dbReference>
<dbReference type="InterPro" id="IPR032364">
    <property type="entry name" value="GramPos_pilinD1_N"/>
</dbReference>
<dbReference type="NCBIfam" id="NF033902">
    <property type="entry name" value="iso_D2_wall_anc"/>
    <property type="match status" value="1"/>
</dbReference>
<dbReference type="NCBIfam" id="TIGR01167">
    <property type="entry name" value="LPXTG_anchor"/>
    <property type="match status" value="1"/>
</dbReference>
<feature type="signal peptide" evidence="5">
    <location>
        <begin position="1"/>
        <end position="29"/>
    </location>
</feature>